<name>A0A365H4A0_9ACTN</name>
<protein>
    <recommendedName>
        <fullName evidence="4">Secreted protein</fullName>
    </recommendedName>
</protein>
<feature type="signal peptide" evidence="1">
    <location>
        <begin position="1"/>
        <end position="24"/>
    </location>
</feature>
<evidence type="ECO:0000313" key="3">
    <source>
        <dbReference type="Proteomes" id="UP000251891"/>
    </source>
</evidence>
<evidence type="ECO:0008006" key="4">
    <source>
        <dbReference type="Google" id="ProtNLM"/>
    </source>
</evidence>
<comment type="caution">
    <text evidence="2">The sequence shown here is derived from an EMBL/GenBank/DDBJ whole genome shotgun (WGS) entry which is preliminary data.</text>
</comment>
<keyword evidence="3" id="KW-1185">Reference proteome</keyword>
<evidence type="ECO:0000313" key="2">
    <source>
        <dbReference type="EMBL" id="RAY13053.1"/>
    </source>
</evidence>
<feature type="chain" id="PRO_5016983823" description="Secreted protein" evidence="1">
    <location>
        <begin position="25"/>
        <end position="75"/>
    </location>
</feature>
<sequence length="75" mass="8038">MRTRWTAALTVMAGVAMLSGCGNAGDGVVERSFTDRYGRACTYLYVQDQDSSAIEAENIDCDYPPTPVATGGARR</sequence>
<evidence type="ECO:0000256" key="1">
    <source>
        <dbReference type="SAM" id="SignalP"/>
    </source>
</evidence>
<proteinExistence type="predicted"/>
<dbReference type="PROSITE" id="PS51257">
    <property type="entry name" value="PROKAR_LIPOPROTEIN"/>
    <property type="match status" value="1"/>
</dbReference>
<dbReference type="Proteomes" id="UP000251891">
    <property type="component" value="Unassembled WGS sequence"/>
</dbReference>
<keyword evidence="1" id="KW-0732">Signal</keyword>
<dbReference type="AlphaFoldDB" id="A0A365H4A0"/>
<accession>A0A365H4A0</accession>
<organism evidence="2 3">
    <name type="scientific">Actinomadura craniellae</name>
    <dbReference type="NCBI Taxonomy" id="2231787"/>
    <lineage>
        <taxon>Bacteria</taxon>
        <taxon>Bacillati</taxon>
        <taxon>Actinomycetota</taxon>
        <taxon>Actinomycetes</taxon>
        <taxon>Streptosporangiales</taxon>
        <taxon>Thermomonosporaceae</taxon>
        <taxon>Actinomadura</taxon>
    </lineage>
</organism>
<dbReference type="EMBL" id="QLYX01000010">
    <property type="protein sequence ID" value="RAY13053.1"/>
    <property type="molecule type" value="Genomic_DNA"/>
</dbReference>
<gene>
    <name evidence="2" type="ORF">DPM19_21350</name>
</gene>
<reference evidence="2 3" key="1">
    <citation type="submission" date="2018-06" db="EMBL/GenBank/DDBJ databases">
        <title>Actinomadura craniellae sp. nov. isolated from marine sponge Craniella sp.</title>
        <authorList>
            <person name="Li L."/>
            <person name="Xu Q.H."/>
            <person name="Lin H.W."/>
            <person name="Lu Y.H."/>
        </authorList>
    </citation>
    <scope>NUCLEOTIDE SEQUENCE [LARGE SCALE GENOMIC DNA]</scope>
    <source>
        <strain evidence="2 3">LHW63021</strain>
    </source>
</reference>